<proteinExistence type="predicted"/>
<sequence length="235" mass="26069">MTVHALASSSVSDRMGRMYRPQKLIYDLTRKPYLLGRDLLIEEMGARPGEAVLEIGCGTARNLRRIARRWPGTRLCGLDAALPMLEIARGRMAPLARTHRLRLEHGTVESLEPQTFGERGFDHVVFSYVLSMVDSPSLALLRALAVMRPGGVLHVVDFGAMDRLPRWFAGGMRLWLDRFGVEHRPSVARLLGHLAQRGDGRLARRTIAGGYAELLRFQKGPHAAGPLPPAAPLRV</sequence>
<evidence type="ECO:0000313" key="2">
    <source>
        <dbReference type="EMBL" id="MDF1586709.1"/>
    </source>
</evidence>
<dbReference type="EMBL" id="JARGEQ010000092">
    <property type="protein sequence ID" value="MDF1586709.1"/>
    <property type="molecule type" value="Genomic_DNA"/>
</dbReference>
<dbReference type="Proteomes" id="UP001301140">
    <property type="component" value="Unassembled WGS sequence"/>
</dbReference>
<keyword evidence="3" id="KW-1185">Reference proteome</keyword>
<dbReference type="AlphaFoldDB" id="A0AAP3XRK8"/>
<accession>A0AAP3XRK8</accession>
<name>A0AAP3XRK8_9PROT</name>
<keyword evidence="2" id="KW-0489">Methyltransferase</keyword>
<dbReference type="PANTHER" id="PTHR43861:SF1">
    <property type="entry name" value="TRANS-ACONITATE 2-METHYLTRANSFERASE"/>
    <property type="match status" value="1"/>
</dbReference>
<dbReference type="Gene3D" id="3.40.50.150">
    <property type="entry name" value="Vaccinia Virus protein VP39"/>
    <property type="match status" value="1"/>
</dbReference>
<reference evidence="2 3" key="1">
    <citation type="submission" date="2023-03" db="EMBL/GenBank/DDBJ databases">
        <title>YIM 152171 draft genome.</title>
        <authorList>
            <person name="Yang Z."/>
        </authorList>
    </citation>
    <scope>NUCLEOTIDE SEQUENCE [LARGE SCALE GENOMIC DNA]</scope>
    <source>
        <strain evidence="2 3">YIM 152171</strain>
    </source>
</reference>
<dbReference type="PANTHER" id="PTHR43861">
    <property type="entry name" value="TRANS-ACONITATE 2-METHYLTRANSFERASE-RELATED"/>
    <property type="match status" value="1"/>
</dbReference>
<feature type="domain" description="Methyltransferase type 12" evidence="1">
    <location>
        <begin position="53"/>
        <end position="153"/>
    </location>
</feature>
<dbReference type="SUPFAM" id="SSF53335">
    <property type="entry name" value="S-adenosyl-L-methionine-dependent methyltransferases"/>
    <property type="match status" value="1"/>
</dbReference>
<evidence type="ECO:0000313" key="3">
    <source>
        <dbReference type="Proteomes" id="UP001301140"/>
    </source>
</evidence>
<keyword evidence="2" id="KW-0808">Transferase</keyword>
<dbReference type="RefSeq" id="WP_327789127.1">
    <property type="nucleotide sequence ID" value="NZ_JARGEQ010000092.1"/>
</dbReference>
<protein>
    <submittedName>
        <fullName evidence="2">Class I SAM-dependent methyltransferase</fullName>
    </submittedName>
</protein>
<dbReference type="InterPro" id="IPR013217">
    <property type="entry name" value="Methyltransf_12"/>
</dbReference>
<comment type="caution">
    <text evidence="2">The sequence shown here is derived from an EMBL/GenBank/DDBJ whole genome shotgun (WGS) entry which is preliminary data.</text>
</comment>
<dbReference type="CDD" id="cd02440">
    <property type="entry name" value="AdoMet_MTases"/>
    <property type="match status" value="1"/>
</dbReference>
<dbReference type="GO" id="GO:0008168">
    <property type="term" value="F:methyltransferase activity"/>
    <property type="evidence" value="ECO:0007669"/>
    <property type="project" value="UniProtKB-KW"/>
</dbReference>
<evidence type="ECO:0000259" key="1">
    <source>
        <dbReference type="Pfam" id="PF08242"/>
    </source>
</evidence>
<gene>
    <name evidence="2" type="ORF">PZ740_09980</name>
</gene>
<dbReference type="Pfam" id="PF08242">
    <property type="entry name" value="Methyltransf_12"/>
    <property type="match status" value="1"/>
</dbReference>
<dbReference type="InterPro" id="IPR029063">
    <property type="entry name" value="SAM-dependent_MTases_sf"/>
</dbReference>
<organism evidence="2 3">
    <name type="scientific">Marinimicrococcus flavescens</name>
    <dbReference type="NCBI Taxonomy" id="3031815"/>
    <lineage>
        <taxon>Bacteria</taxon>
        <taxon>Pseudomonadati</taxon>
        <taxon>Pseudomonadota</taxon>
        <taxon>Alphaproteobacteria</taxon>
        <taxon>Geminicoccales</taxon>
        <taxon>Geminicoccaceae</taxon>
        <taxon>Marinimicrococcus</taxon>
    </lineage>
</organism>
<dbReference type="GO" id="GO:0032259">
    <property type="term" value="P:methylation"/>
    <property type="evidence" value="ECO:0007669"/>
    <property type="project" value="UniProtKB-KW"/>
</dbReference>